<accession>A0A0D1AJ97</accession>
<gene>
    <name evidence="1" type="ORF">N495_06200</name>
</gene>
<reference evidence="1 2" key="1">
    <citation type="submission" date="2014-06" db="EMBL/GenBank/DDBJ databases">
        <title>Genome characterization of distinct group I Clostridium botulinum lineages.</title>
        <authorList>
            <person name="Giordani F."/>
            <person name="Anselmo A."/>
            <person name="Fillo S."/>
            <person name="Palozzi A.M."/>
            <person name="Fortunato A."/>
            <person name="Gentile B."/>
            <person name="Ciammaruconi A."/>
            <person name="Anniballi F."/>
            <person name="De Medici D."/>
            <person name="Lista F."/>
        </authorList>
    </citation>
    <scope>NUCLEOTIDE SEQUENCE [LARGE SCALE GENOMIC DNA]</scope>
    <source>
        <strain evidence="1 2">B2 450</strain>
    </source>
</reference>
<evidence type="ECO:0000313" key="2">
    <source>
        <dbReference type="Proteomes" id="UP000032250"/>
    </source>
</evidence>
<evidence type="ECO:0008006" key="3">
    <source>
        <dbReference type="Google" id="ProtNLM"/>
    </source>
</evidence>
<protein>
    <recommendedName>
        <fullName evidence="3">ABC transporter permease</fullName>
    </recommendedName>
</protein>
<proteinExistence type="predicted"/>
<organism evidence="1 2">
    <name type="scientific">Clostridium botulinum B2 450</name>
    <dbReference type="NCBI Taxonomy" id="1379739"/>
    <lineage>
        <taxon>Bacteria</taxon>
        <taxon>Bacillati</taxon>
        <taxon>Bacillota</taxon>
        <taxon>Clostridia</taxon>
        <taxon>Eubacteriales</taxon>
        <taxon>Clostridiaceae</taxon>
        <taxon>Clostridium</taxon>
    </lineage>
</organism>
<dbReference type="AlphaFoldDB" id="A0A0D1AJ97"/>
<name>A0A0D1AJ97_CLOBO</name>
<dbReference type="PATRIC" id="fig|1379739.3.peg.1570"/>
<evidence type="ECO:0000313" key="1">
    <source>
        <dbReference type="EMBL" id="KIS23194.1"/>
    </source>
</evidence>
<comment type="caution">
    <text evidence="1">The sequence shown here is derived from an EMBL/GenBank/DDBJ whole genome shotgun (WGS) entry which is preliminary data.</text>
</comment>
<dbReference type="RefSeq" id="WP_003487098.1">
    <property type="nucleotide sequence ID" value="NZ_JXSU01000007.1"/>
</dbReference>
<dbReference type="EMBL" id="JXSU01000007">
    <property type="protein sequence ID" value="KIS23194.1"/>
    <property type="molecule type" value="Genomic_DNA"/>
</dbReference>
<dbReference type="HOGENOM" id="CLU_996384_0_0_9"/>
<dbReference type="Proteomes" id="UP000032250">
    <property type="component" value="Unassembled WGS sequence"/>
</dbReference>
<sequence length="279" mass="31083">MILNKRIKRELKNNIFRYGALFFMLILGISMVIGTSAATDSVINTIKECNKNNNIENGEFSVFVPLSGKDKEYLKRKGVQIEENFYMDFDLDNSSTLRVFKNRKGINLVQLNEGKLAVKDNEIVLEKHYAKKYNYSVNDIIRIADKKYIVTGIGTAPDYNLVMANPSDISSNIEKFSISFVSEKAYNTLKSSGRFKSSEEYCYSYILKGEMTDKELKDGANKLEGGAIKLRDGLENLSDGTGALSGAMGELRSGIDDIKSGTASLKRGSESLEGGIYYP</sequence>
<dbReference type="OrthoDB" id="2934570at2"/>